<dbReference type="GO" id="GO:0017148">
    <property type="term" value="P:negative regulation of translation"/>
    <property type="evidence" value="ECO:0007669"/>
    <property type="project" value="TreeGrafter"/>
</dbReference>
<evidence type="ECO:0000256" key="8">
    <source>
        <dbReference type="RuleBase" id="RU003878"/>
    </source>
</evidence>
<evidence type="ECO:0000256" key="7">
    <source>
        <dbReference type="RuleBase" id="RU003877"/>
    </source>
</evidence>
<dbReference type="RefSeq" id="WP_217640220.1">
    <property type="nucleotide sequence ID" value="NZ_FMUX01000001.1"/>
</dbReference>
<dbReference type="InterPro" id="IPR005822">
    <property type="entry name" value="Ribosomal_uL13"/>
</dbReference>
<comment type="similarity">
    <text evidence="1 6 7">Belongs to the universal ribosomal protein uL13 family.</text>
</comment>
<dbReference type="PIRSF" id="PIRSF002181">
    <property type="entry name" value="Ribosomal_L13"/>
    <property type="match status" value="1"/>
</dbReference>
<protein>
    <recommendedName>
        <fullName evidence="5 6">Large ribosomal subunit protein uL13</fullName>
    </recommendedName>
</protein>
<dbReference type="GO" id="GO:0022625">
    <property type="term" value="C:cytosolic large ribosomal subunit"/>
    <property type="evidence" value="ECO:0007669"/>
    <property type="project" value="TreeGrafter"/>
</dbReference>
<name>A0A1G5AZQ7_9BACT</name>
<evidence type="ECO:0000256" key="2">
    <source>
        <dbReference type="ARBA" id="ARBA00011838"/>
    </source>
</evidence>
<dbReference type="SUPFAM" id="SSF52161">
    <property type="entry name" value="Ribosomal protein L13"/>
    <property type="match status" value="1"/>
</dbReference>
<comment type="subunit">
    <text evidence="2 6">Part of the 50S ribosomal subunit.</text>
</comment>
<evidence type="ECO:0000313" key="10">
    <source>
        <dbReference type="Proteomes" id="UP000198870"/>
    </source>
</evidence>
<dbReference type="Pfam" id="PF00572">
    <property type="entry name" value="Ribosomal_L13"/>
    <property type="match status" value="1"/>
</dbReference>
<evidence type="ECO:0000256" key="5">
    <source>
        <dbReference type="ARBA" id="ARBA00035201"/>
    </source>
</evidence>
<evidence type="ECO:0000256" key="6">
    <source>
        <dbReference type="HAMAP-Rule" id="MF_01366"/>
    </source>
</evidence>
<keyword evidence="3 6" id="KW-0689">Ribosomal protein</keyword>
<reference evidence="9 10" key="1">
    <citation type="submission" date="2016-10" db="EMBL/GenBank/DDBJ databases">
        <authorList>
            <person name="de Groot N.N."/>
        </authorList>
    </citation>
    <scope>NUCLEOTIDE SEQUENCE [LARGE SCALE GENOMIC DNA]</scope>
    <source>
        <strain evidence="9 10">AA1</strain>
    </source>
</reference>
<dbReference type="Gene3D" id="3.90.1180.10">
    <property type="entry name" value="Ribosomal protein L13"/>
    <property type="match status" value="1"/>
</dbReference>
<dbReference type="GO" id="GO:0006412">
    <property type="term" value="P:translation"/>
    <property type="evidence" value="ECO:0007669"/>
    <property type="project" value="UniProtKB-UniRule"/>
</dbReference>
<evidence type="ECO:0000256" key="4">
    <source>
        <dbReference type="ARBA" id="ARBA00023274"/>
    </source>
</evidence>
<dbReference type="EMBL" id="FMUX01000001">
    <property type="protein sequence ID" value="SCX83373.1"/>
    <property type="molecule type" value="Genomic_DNA"/>
</dbReference>
<dbReference type="InterPro" id="IPR005823">
    <property type="entry name" value="Ribosomal_uL13_bac-type"/>
</dbReference>
<dbReference type="InterPro" id="IPR036899">
    <property type="entry name" value="Ribosomal_uL13_sf"/>
</dbReference>
<dbReference type="GO" id="GO:0003729">
    <property type="term" value="F:mRNA binding"/>
    <property type="evidence" value="ECO:0007669"/>
    <property type="project" value="UniProtKB-ARBA"/>
</dbReference>
<organism evidence="9 10">
    <name type="scientific">Desulfoluna spongiiphila</name>
    <dbReference type="NCBI Taxonomy" id="419481"/>
    <lineage>
        <taxon>Bacteria</taxon>
        <taxon>Pseudomonadati</taxon>
        <taxon>Thermodesulfobacteriota</taxon>
        <taxon>Desulfobacteria</taxon>
        <taxon>Desulfobacterales</taxon>
        <taxon>Desulfolunaceae</taxon>
        <taxon>Desulfoluna</taxon>
    </lineage>
</organism>
<dbReference type="InterPro" id="IPR023563">
    <property type="entry name" value="Ribosomal_uL13_CS"/>
</dbReference>
<dbReference type="PANTHER" id="PTHR11545">
    <property type="entry name" value="RIBOSOMAL PROTEIN L13"/>
    <property type="match status" value="1"/>
</dbReference>
<dbReference type="STRING" id="419481.SAMN05216233_101545"/>
<proteinExistence type="inferred from homology"/>
<evidence type="ECO:0000256" key="1">
    <source>
        <dbReference type="ARBA" id="ARBA00006227"/>
    </source>
</evidence>
<dbReference type="CDD" id="cd00392">
    <property type="entry name" value="Ribosomal_L13"/>
    <property type="match status" value="1"/>
</dbReference>
<sequence length="144" mass="16255">MKKYTYSAKKSDNPQKWFVVDAKDQVLGRLASVVAAHIRGKHNPMYTPHADTGDWIIIINADKIKLTGNKLKNKTYYRHSGYVGGITSITAGKLLEKRPEDLLRFAVKGMLPKNRLGRELNKKLFVYAGEEHPHAAQKPEALEV</sequence>
<dbReference type="AlphaFoldDB" id="A0A1G5AZQ7"/>
<dbReference type="Proteomes" id="UP000198870">
    <property type="component" value="Unassembled WGS sequence"/>
</dbReference>
<dbReference type="HAMAP" id="MF_01366">
    <property type="entry name" value="Ribosomal_uL13"/>
    <property type="match status" value="1"/>
</dbReference>
<dbReference type="NCBIfam" id="TIGR01066">
    <property type="entry name" value="rplM_bact"/>
    <property type="match status" value="1"/>
</dbReference>
<evidence type="ECO:0000256" key="3">
    <source>
        <dbReference type="ARBA" id="ARBA00022980"/>
    </source>
</evidence>
<accession>A0A1G5AZQ7</accession>
<keyword evidence="4 6" id="KW-0687">Ribonucleoprotein</keyword>
<dbReference type="PANTHER" id="PTHR11545:SF2">
    <property type="entry name" value="LARGE RIBOSOMAL SUBUNIT PROTEIN UL13M"/>
    <property type="match status" value="1"/>
</dbReference>
<keyword evidence="10" id="KW-1185">Reference proteome</keyword>
<comment type="function">
    <text evidence="6 8">This protein is one of the early assembly proteins of the 50S ribosomal subunit, although it is not seen to bind rRNA by itself. It is important during the early stages of 50S assembly.</text>
</comment>
<evidence type="ECO:0000313" key="9">
    <source>
        <dbReference type="EMBL" id="SCX83373.1"/>
    </source>
</evidence>
<gene>
    <name evidence="6 8" type="primary">rplM</name>
    <name evidence="9" type="ORF">SAMN05216233_101545</name>
</gene>
<dbReference type="FunFam" id="3.90.1180.10:FF:000001">
    <property type="entry name" value="50S ribosomal protein L13"/>
    <property type="match status" value="1"/>
</dbReference>
<dbReference type="GO" id="GO:0003735">
    <property type="term" value="F:structural constituent of ribosome"/>
    <property type="evidence" value="ECO:0007669"/>
    <property type="project" value="InterPro"/>
</dbReference>
<dbReference type="PROSITE" id="PS00783">
    <property type="entry name" value="RIBOSOMAL_L13"/>
    <property type="match status" value="1"/>
</dbReference>